<evidence type="ECO:0000256" key="6">
    <source>
        <dbReference type="PROSITE-ProRule" id="PRU00050"/>
    </source>
</evidence>
<evidence type="ECO:0000256" key="2">
    <source>
        <dbReference type="ARBA" id="ARBA00022500"/>
    </source>
</evidence>
<dbReference type="GO" id="GO:0006935">
    <property type="term" value="P:chemotaxis"/>
    <property type="evidence" value="ECO:0007669"/>
    <property type="project" value="UniProtKB-UniRule"/>
</dbReference>
<dbReference type="PROSITE" id="PS50110">
    <property type="entry name" value="RESPONSE_REGULATORY"/>
    <property type="match status" value="1"/>
</dbReference>
<accession>L0KW03</accession>
<feature type="active site" evidence="5 6">
    <location>
        <position position="209"/>
    </location>
</feature>
<feature type="modified residue" description="4-aspartylphosphate" evidence="5 7">
    <location>
        <position position="55"/>
    </location>
</feature>
<feature type="active site" evidence="5 6">
    <location>
        <position position="182"/>
    </location>
</feature>
<dbReference type="Proteomes" id="UP000010866">
    <property type="component" value="Chromosome"/>
</dbReference>
<dbReference type="EC" id="3.5.1.44" evidence="5"/>
<dbReference type="InterPro" id="IPR008248">
    <property type="entry name" value="CheB-like"/>
</dbReference>
<dbReference type="NCBIfam" id="NF001965">
    <property type="entry name" value="PRK00742.1"/>
    <property type="match status" value="1"/>
</dbReference>
<dbReference type="CDD" id="cd16432">
    <property type="entry name" value="CheB_Rec"/>
    <property type="match status" value="1"/>
</dbReference>
<dbReference type="EMBL" id="CP003362">
    <property type="protein sequence ID" value="AGB49637.1"/>
    <property type="molecule type" value="Genomic_DNA"/>
</dbReference>
<dbReference type="PANTHER" id="PTHR42872:SF6">
    <property type="entry name" value="PROTEIN-GLUTAMATE METHYLESTERASE_PROTEIN-GLUTAMINE GLUTAMINASE"/>
    <property type="match status" value="1"/>
</dbReference>
<evidence type="ECO:0000256" key="7">
    <source>
        <dbReference type="PROSITE-ProRule" id="PRU00169"/>
    </source>
</evidence>
<reference evidence="11" key="1">
    <citation type="submission" date="2012-02" db="EMBL/GenBank/DDBJ databases">
        <title>Complete sequence of chromosome of Methanomethylovorans hollandica DSM 15978.</title>
        <authorList>
            <person name="Lucas S."/>
            <person name="Copeland A."/>
            <person name="Lapidus A."/>
            <person name="Glavina del Rio T."/>
            <person name="Dalin E."/>
            <person name="Tice H."/>
            <person name="Bruce D."/>
            <person name="Goodwin L."/>
            <person name="Pitluck S."/>
            <person name="Peters L."/>
            <person name="Mikhailova N."/>
            <person name="Held B."/>
            <person name="Kyrpides N."/>
            <person name="Mavromatis K."/>
            <person name="Ivanova N."/>
            <person name="Brettin T."/>
            <person name="Detter J.C."/>
            <person name="Han C."/>
            <person name="Larimer F."/>
            <person name="Land M."/>
            <person name="Hauser L."/>
            <person name="Markowitz V."/>
            <person name="Cheng J.-F."/>
            <person name="Hugenholtz P."/>
            <person name="Woyke T."/>
            <person name="Wu D."/>
            <person name="Spring S."/>
            <person name="Schroeder M."/>
            <person name="Brambilla E."/>
            <person name="Klenk H.-P."/>
            <person name="Eisen J.A."/>
        </authorList>
    </citation>
    <scope>NUCLEOTIDE SEQUENCE [LARGE SCALE GENOMIC DNA]</scope>
    <source>
        <strain evidence="11">DSM 15978 / NBRC 107637 / DMS1</strain>
    </source>
</reference>
<dbReference type="OrthoDB" id="2857at2157"/>
<dbReference type="InterPro" id="IPR011006">
    <property type="entry name" value="CheY-like_superfamily"/>
</dbReference>
<dbReference type="SUPFAM" id="SSF52738">
    <property type="entry name" value="Methylesterase CheB, C-terminal domain"/>
    <property type="match status" value="1"/>
</dbReference>
<comment type="domain">
    <text evidence="5">Contains a C-terminal catalytic domain, and an N-terminal region which modulates catalytic activity.</text>
</comment>
<dbReference type="Gene3D" id="3.40.50.180">
    <property type="entry name" value="Methylesterase CheB, C-terminal domain"/>
    <property type="match status" value="1"/>
</dbReference>
<dbReference type="PANTHER" id="PTHR42872">
    <property type="entry name" value="PROTEIN-GLUTAMATE METHYLESTERASE/PROTEIN-GLUTAMINE GLUTAMINASE"/>
    <property type="match status" value="1"/>
</dbReference>
<dbReference type="PIRSF" id="PIRSF000876">
    <property type="entry name" value="RR_chemtxs_CheB"/>
    <property type="match status" value="1"/>
</dbReference>
<gene>
    <name evidence="5" type="primary">cheB</name>
    <name evidence="10" type="ordered locus">Metho_1430</name>
</gene>
<sequence>MTIRVLVVDDSALMRKIISDILNSDPDIEVIDTARNGQMAVEKVERLRPDVVTLDHEMPVLEGLGALGYIMSECPTPVIMLTAADERGAELTLNAFEYGALDFIQKPSGTISRDIELIAEEIRAKVKAAAKAQLKNLHFMEEHVKSSEKGKIHAENTLPISNTSKATPRRIMTKKILAIGTSTGGPRALEKVIPKLPRDLKAAVLVVQHMPAGFTASLAQRLKVQSELEVREAKDGDLIREGVVLIAPGDYHMEVVQKMIDGKTVEVIALNKEPRELGVRPCVNVLFRTLAPIYGSNILSVIMTGMGMDGAEGVERIKNAGGKAIAEDERSCVVYGMPKAIVDRGLADRVVPLEMIATAIQQLI</sequence>
<organism evidence="10 11">
    <name type="scientific">Methanomethylovorans hollandica (strain DSM 15978 / NBRC 107637 / DMS1)</name>
    <dbReference type="NCBI Taxonomy" id="867904"/>
    <lineage>
        <taxon>Archaea</taxon>
        <taxon>Methanobacteriati</taxon>
        <taxon>Methanobacteriota</taxon>
        <taxon>Stenosarchaea group</taxon>
        <taxon>Methanomicrobia</taxon>
        <taxon>Methanosarcinales</taxon>
        <taxon>Methanosarcinaceae</taxon>
        <taxon>Methanomethylovorans</taxon>
    </lineage>
</organism>
<comment type="PTM">
    <text evidence="5">Phosphorylated by CheA. Phosphorylation of the N-terminal regulatory domain activates the methylesterase activity.</text>
</comment>
<dbReference type="GO" id="GO:0050568">
    <property type="term" value="F:protein-glutamine glutaminase activity"/>
    <property type="evidence" value="ECO:0007669"/>
    <property type="project" value="UniProtKB-UniRule"/>
</dbReference>
<comment type="function">
    <text evidence="5">Involved in chemotaxis. Part of a chemotaxis signal transduction system that modulates chemotaxis in response to various stimuli. Catalyzes the demethylation of specific methylglutamate residues introduced into the chemoreceptors (methyl-accepting chemotaxis proteins or MCP) by CheR. Also mediates the irreversible deamidation of specific glutamine residues to glutamic acid.</text>
</comment>
<evidence type="ECO:0000256" key="5">
    <source>
        <dbReference type="HAMAP-Rule" id="MF_00099"/>
    </source>
</evidence>
<dbReference type="NCBIfam" id="NF009206">
    <property type="entry name" value="PRK12555.1"/>
    <property type="match status" value="1"/>
</dbReference>
<keyword evidence="5 7" id="KW-0597">Phosphoprotein</keyword>
<dbReference type="GO" id="GO:0005737">
    <property type="term" value="C:cytoplasm"/>
    <property type="evidence" value="ECO:0007669"/>
    <property type="project" value="UniProtKB-SubCell"/>
</dbReference>
<feature type="domain" description="Response regulatory" evidence="8">
    <location>
        <begin position="4"/>
        <end position="121"/>
    </location>
</feature>
<evidence type="ECO:0000256" key="4">
    <source>
        <dbReference type="ARBA" id="ARBA00048267"/>
    </source>
</evidence>
<dbReference type="InterPro" id="IPR035909">
    <property type="entry name" value="CheB_C"/>
</dbReference>
<evidence type="ECO:0000259" key="8">
    <source>
        <dbReference type="PROSITE" id="PS50110"/>
    </source>
</evidence>
<dbReference type="RefSeq" id="WP_015324802.1">
    <property type="nucleotide sequence ID" value="NC_019977.1"/>
</dbReference>
<feature type="domain" description="CheB-type methylesterase" evidence="9">
    <location>
        <begin position="170"/>
        <end position="364"/>
    </location>
</feature>
<comment type="catalytic activity">
    <reaction evidence="4 5">
        <text>[protein]-L-glutamate 5-O-methyl ester + H2O = L-glutamyl-[protein] + methanol + H(+)</text>
        <dbReference type="Rhea" id="RHEA:23236"/>
        <dbReference type="Rhea" id="RHEA-COMP:10208"/>
        <dbReference type="Rhea" id="RHEA-COMP:10311"/>
        <dbReference type="ChEBI" id="CHEBI:15377"/>
        <dbReference type="ChEBI" id="CHEBI:15378"/>
        <dbReference type="ChEBI" id="CHEBI:17790"/>
        <dbReference type="ChEBI" id="CHEBI:29973"/>
        <dbReference type="ChEBI" id="CHEBI:82795"/>
        <dbReference type="EC" id="3.1.1.61"/>
    </reaction>
</comment>
<dbReference type="KEGG" id="mhz:Metho_1430"/>
<dbReference type="Gene3D" id="3.40.50.2300">
    <property type="match status" value="1"/>
</dbReference>
<evidence type="ECO:0000259" key="9">
    <source>
        <dbReference type="PROSITE" id="PS50122"/>
    </source>
</evidence>
<evidence type="ECO:0000256" key="3">
    <source>
        <dbReference type="ARBA" id="ARBA00022801"/>
    </source>
</evidence>
<keyword evidence="11" id="KW-1185">Reference proteome</keyword>
<comment type="subcellular location">
    <subcellularLocation>
        <location evidence="5">Cytoplasm</location>
    </subcellularLocation>
</comment>
<dbReference type="SUPFAM" id="SSF52172">
    <property type="entry name" value="CheY-like"/>
    <property type="match status" value="1"/>
</dbReference>
<protein>
    <recommendedName>
        <fullName evidence="5">Protein-glutamate methylesterase/protein-glutamine glutaminase</fullName>
        <ecNumber evidence="5">3.1.1.61</ecNumber>
        <ecNumber evidence="5">3.5.1.44</ecNumber>
    </recommendedName>
</protein>
<proteinExistence type="inferred from homology"/>
<dbReference type="Pfam" id="PF00072">
    <property type="entry name" value="Response_reg"/>
    <property type="match status" value="1"/>
</dbReference>
<feature type="active site" evidence="5 6">
    <location>
        <position position="309"/>
    </location>
</feature>
<dbReference type="InterPro" id="IPR000673">
    <property type="entry name" value="Sig_transdc_resp-reg_Me-estase"/>
</dbReference>
<comment type="similarity">
    <text evidence="5">Belongs to the CheB family.</text>
</comment>
<dbReference type="GO" id="GO:0000156">
    <property type="term" value="F:phosphorelay response regulator activity"/>
    <property type="evidence" value="ECO:0007669"/>
    <property type="project" value="InterPro"/>
</dbReference>
<dbReference type="CDD" id="cd17541">
    <property type="entry name" value="REC_CheB-like"/>
    <property type="match status" value="1"/>
</dbReference>
<evidence type="ECO:0000313" key="10">
    <source>
        <dbReference type="EMBL" id="AGB49637.1"/>
    </source>
</evidence>
<evidence type="ECO:0000256" key="1">
    <source>
        <dbReference type="ARBA" id="ARBA00022490"/>
    </source>
</evidence>
<keyword evidence="1 5" id="KW-0963">Cytoplasm</keyword>
<dbReference type="STRING" id="867904.Metho_1430"/>
<dbReference type="SMART" id="SM00448">
    <property type="entry name" value="REC"/>
    <property type="match status" value="1"/>
</dbReference>
<dbReference type="Pfam" id="PF01339">
    <property type="entry name" value="CheB_methylest"/>
    <property type="match status" value="1"/>
</dbReference>
<dbReference type="HOGENOM" id="CLU_000445_51_0_2"/>
<dbReference type="EC" id="3.1.1.61" evidence="5"/>
<dbReference type="GeneID" id="14407239"/>
<dbReference type="AlphaFoldDB" id="L0KW03"/>
<comment type="catalytic activity">
    <reaction evidence="5">
        <text>L-glutaminyl-[protein] + H2O = L-glutamyl-[protein] + NH4(+)</text>
        <dbReference type="Rhea" id="RHEA:16441"/>
        <dbReference type="Rhea" id="RHEA-COMP:10207"/>
        <dbReference type="Rhea" id="RHEA-COMP:10208"/>
        <dbReference type="ChEBI" id="CHEBI:15377"/>
        <dbReference type="ChEBI" id="CHEBI:28938"/>
        <dbReference type="ChEBI" id="CHEBI:29973"/>
        <dbReference type="ChEBI" id="CHEBI:30011"/>
        <dbReference type="EC" id="3.5.1.44"/>
    </reaction>
</comment>
<dbReference type="GO" id="GO:0008984">
    <property type="term" value="F:protein-glutamate methylesterase activity"/>
    <property type="evidence" value="ECO:0007669"/>
    <property type="project" value="UniProtKB-UniRule"/>
</dbReference>
<name>L0KW03_METHD</name>
<keyword evidence="3 5" id="KW-0378">Hydrolase</keyword>
<evidence type="ECO:0000313" key="11">
    <source>
        <dbReference type="Proteomes" id="UP000010866"/>
    </source>
</evidence>
<dbReference type="HAMAP" id="MF_00099">
    <property type="entry name" value="CheB_chemtxs"/>
    <property type="match status" value="1"/>
</dbReference>
<keyword evidence="2 5" id="KW-0145">Chemotaxis</keyword>
<dbReference type="InterPro" id="IPR001789">
    <property type="entry name" value="Sig_transdc_resp-reg_receiver"/>
</dbReference>
<dbReference type="PROSITE" id="PS50122">
    <property type="entry name" value="CHEB"/>
    <property type="match status" value="1"/>
</dbReference>